<keyword evidence="3" id="KW-1185">Reference proteome</keyword>
<dbReference type="InterPro" id="IPR024079">
    <property type="entry name" value="MetalloPept_cat_dom_sf"/>
</dbReference>
<dbReference type="Gene3D" id="3.40.390.10">
    <property type="entry name" value="Collagenase (Catalytic Domain)"/>
    <property type="match status" value="1"/>
</dbReference>
<feature type="chain" id="PRO_5030803387" description="Matrixin family metalloprotease" evidence="1">
    <location>
        <begin position="24"/>
        <end position="199"/>
    </location>
</feature>
<feature type="signal peptide" evidence="1">
    <location>
        <begin position="1"/>
        <end position="23"/>
    </location>
</feature>
<keyword evidence="1" id="KW-0732">Signal</keyword>
<dbReference type="AlphaFoldDB" id="A0A7X0C7U8"/>
<accession>A0A7X0C7U8</accession>
<comment type="caution">
    <text evidence="2">The sequence shown here is derived from an EMBL/GenBank/DDBJ whole genome shotgun (WGS) entry which is preliminary data.</text>
</comment>
<protein>
    <recommendedName>
        <fullName evidence="4">Matrixin family metalloprotease</fullName>
    </recommendedName>
</protein>
<sequence>MRKSALALVFAIVAALSAGLAAATPVAANTFGFFAYHPTWCCPKTDNRDVYWNGSTLTSNMITAADYGMANLDYQTDLRIGGYDSTAGTHTDLVMFDARYVDYWGKDWDGSSTGVNITASTKCVRVLAQIGGEYTCDRAELRFDLADMTTATVRKKTACHEVGHAIGLGHTNLTSCMKQGTSTTQSYSSHDRSHVNGAW</sequence>
<reference evidence="2 3" key="1">
    <citation type="submission" date="2020-08" db="EMBL/GenBank/DDBJ databases">
        <title>Sequencing the genomes of 1000 actinobacteria strains.</title>
        <authorList>
            <person name="Klenk H.-P."/>
        </authorList>
    </citation>
    <scope>NUCLEOTIDE SEQUENCE [LARGE SCALE GENOMIC DNA]</scope>
    <source>
        <strain evidence="2 3">DSM 45913</strain>
    </source>
</reference>
<proteinExistence type="predicted"/>
<organism evidence="2 3">
    <name type="scientific">Nonomuraea muscovyensis</name>
    <dbReference type="NCBI Taxonomy" id="1124761"/>
    <lineage>
        <taxon>Bacteria</taxon>
        <taxon>Bacillati</taxon>
        <taxon>Actinomycetota</taxon>
        <taxon>Actinomycetes</taxon>
        <taxon>Streptosporangiales</taxon>
        <taxon>Streptosporangiaceae</taxon>
        <taxon>Nonomuraea</taxon>
    </lineage>
</organism>
<dbReference type="GO" id="GO:0008237">
    <property type="term" value="F:metallopeptidase activity"/>
    <property type="evidence" value="ECO:0007669"/>
    <property type="project" value="InterPro"/>
</dbReference>
<dbReference type="Proteomes" id="UP000583800">
    <property type="component" value="Unassembled WGS sequence"/>
</dbReference>
<dbReference type="SUPFAM" id="SSF55486">
    <property type="entry name" value="Metalloproteases ('zincins'), catalytic domain"/>
    <property type="match status" value="1"/>
</dbReference>
<gene>
    <name evidence="2" type="ORF">FHU36_005776</name>
</gene>
<dbReference type="EMBL" id="JACHJB010000002">
    <property type="protein sequence ID" value="MBB6349231.1"/>
    <property type="molecule type" value="Genomic_DNA"/>
</dbReference>
<evidence type="ECO:0000313" key="3">
    <source>
        <dbReference type="Proteomes" id="UP000583800"/>
    </source>
</evidence>
<evidence type="ECO:0008006" key="4">
    <source>
        <dbReference type="Google" id="ProtNLM"/>
    </source>
</evidence>
<evidence type="ECO:0000256" key="1">
    <source>
        <dbReference type="SAM" id="SignalP"/>
    </source>
</evidence>
<dbReference type="RefSeq" id="WP_185086838.1">
    <property type="nucleotide sequence ID" value="NZ_JACHJB010000002.1"/>
</dbReference>
<name>A0A7X0C7U8_9ACTN</name>
<evidence type="ECO:0000313" key="2">
    <source>
        <dbReference type="EMBL" id="MBB6349231.1"/>
    </source>
</evidence>